<gene>
    <name evidence="3" type="ORF">B0H66DRAFT_640777</name>
</gene>
<feature type="compositionally biased region" description="Basic and acidic residues" evidence="1">
    <location>
        <begin position="1"/>
        <end position="10"/>
    </location>
</feature>
<reference evidence="3" key="1">
    <citation type="journal article" date="2023" name="Mol. Phylogenet. Evol.">
        <title>Genome-scale phylogeny and comparative genomics of the fungal order Sordariales.</title>
        <authorList>
            <person name="Hensen N."/>
            <person name="Bonometti L."/>
            <person name="Westerberg I."/>
            <person name="Brannstrom I.O."/>
            <person name="Guillou S."/>
            <person name="Cros-Aarteil S."/>
            <person name="Calhoun S."/>
            <person name="Haridas S."/>
            <person name="Kuo A."/>
            <person name="Mondo S."/>
            <person name="Pangilinan J."/>
            <person name="Riley R."/>
            <person name="LaButti K."/>
            <person name="Andreopoulos B."/>
            <person name="Lipzen A."/>
            <person name="Chen C."/>
            <person name="Yan M."/>
            <person name="Daum C."/>
            <person name="Ng V."/>
            <person name="Clum A."/>
            <person name="Steindorff A."/>
            <person name="Ohm R.A."/>
            <person name="Martin F."/>
            <person name="Silar P."/>
            <person name="Natvig D.O."/>
            <person name="Lalanne C."/>
            <person name="Gautier V."/>
            <person name="Ament-Velasquez S.L."/>
            <person name="Kruys A."/>
            <person name="Hutchinson M.I."/>
            <person name="Powell A.J."/>
            <person name="Barry K."/>
            <person name="Miller A.N."/>
            <person name="Grigoriev I.V."/>
            <person name="Debuchy R."/>
            <person name="Gladieux P."/>
            <person name="Hiltunen Thoren M."/>
            <person name="Johannesson H."/>
        </authorList>
    </citation>
    <scope>NUCLEOTIDE SEQUENCE</scope>
    <source>
        <strain evidence="3">CBS 118394</strain>
    </source>
</reference>
<evidence type="ECO:0000313" key="3">
    <source>
        <dbReference type="EMBL" id="KAK3315831.1"/>
    </source>
</evidence>
<dbReference type="AlphaFoldDB" id="A0AAE0I1H2"/>
<protein>
    <submittedName>
        <fullName evidence="3">Uncharacterized protein</fullName>
    </submittedName>
</protein>
<feature type="region of interest" description="Disordered" evidence="1">
    <location>
        <begin position="284"/>
        <end position="310"/>
    </location>
</feature>
<feature type="compositionally biased region" description="Basic and acidic residues" evidence="1">
    <location>
        <begin position="475"/>
        <end position="484"/>
    </location>
</feature>
<dbReference type="EMBL" id="JAUEDM010000005">
    <property type="protein sequence ID" value="KAK3315831.1"/>
    <property type="molecule type" value="Genomic_DNA"/>
</dbReference>
<comment type="caution">
    <text evidence="3">The sequence shown here is derived from an EMBL/GenBank/DDBJ whole genome shotgun (WGS) entry which is preliminary data.</text>
</comment>
<keyword evidence="2" id="KW-0472">Membrane</keyword>
<feature type="region of interest" description="Disordered" evidence="1">
    <location>
        <begin position="450"/>
        <end position="519"/>
    </location>
</feature>
<feature type="transmembrane region" description="Helical" evidence="2">
    <location>
        <begin position="251"/>
        <end position="275"/>
    </location>
</feature>
<dbReference type="Proteomes" id="UP001283341">
    <property type="component" value="Unassembled WGS sequence"/>
</dbReference>
<name>A0AAE0I1H2_9PEZI</name>
<keyword evidence="2" id="KW-1133">Transmembrane helix</keyword>
<sequence length="597" mass="63905">MARARRDSKSEATSTTTRPIIGPLTTEMTMPKDCAKCVYDRGDQNIRTKGGIATITWCRPYLHPGCNSATTCLPASWGFHSPGLSCPVGWTTATTLSYGMSMDASAEANRALDFLEPDETAAFCCPNGFDIYVQPSGYRDLFLCESIVTSGEWHAYMCDGTSESFIQEPSIENMGHSVFPMGASGPSGGLKSAASTRKGTPNQGISAASPVQLIWRRSDRKVSNTAFPSSTTTTFVSAPPPPSDGTLSHSALYGIIAACVVVSLLCGAVAGIWIVKFLRRCRQQRGPTDPNLDAAPPTGNPEDDTSDEKAVGSMIGPSNQAQYGGDAYHHATAGMARMPAPGEYYYPEPDGICNVYNHPPMSQQNTSELPPRSHVLSYHDMRDSAMSATASELPHRYSHTAAAAAEWMNQEPKNHAVELIGHEHGTADEVHQKQHAAAELMNQAPEHHATEMMNQEPSSPQELTDHQHGTAAESMGHDQSHAAELDLSSASAPPPAPAAPATPYLTNSSPESPSATATGRNDFIISEGFENRNDPYAKAGRDDFFISTGFDDRDDPYMKASLAAAPPAGTTQGLYQGHGFPTYESGWSQLPAGQKDE</sequence>
<accession>A0AAE0I1H2</accession>
<organism evidence="3 4">
    <name type="scientific">Apodospora peruviana</name>
    <dbReference type="NCBI Taxonomy" id="516989"/>
    <lineage>
        <taxon>Eukaryota</taxon>
        <taxon>Fungi</taxon>
        <taxon>Dikarya</taxon>
        <taxon>Ascomycota</taxon>
        <taxon>Pezizomycotina</taxon>
        <taxon>Sordariomycetes</taxon>
        <taxon>Sordariomycetidae</taxon>
        <taxon>Sordariales</taxon>
        <taxon>Lasiosphaeriaceae</taxon>
        <taxon>Apodospora</taxon>
    </lineage>
</organism>
<feature type="compositionally biased region" description="Polar residues" evidence="1">
    <location>
        <begin position="452"/>
        <end position="462"/>
    </location>
</feature>
<keyword evidence="4" id="KW-1185">Reference proteome</keyword>
<reference evidence="3" key="2">
    <citation type="submission" date="2023-06" db="EMBL/GenBank/DDBJ databases">
        <authorList>
            <consortium name="Lawrence Berkeley National Laboratory"/>
            <person name="Haridas S."/>
            <person name="Hensen N."/>
            <person name="Bonometti L."/>
            <person name="Westerberg I."/>
            <person name="Brannstrom I.O."/>
            <person name="Guillou S."/>
            <person name="Cros-Aarteil S."/>
            <person name="Calhoun S."/>
            <person name="Kuo A."/>
            <person name="Mondo S."/>
            <person name="Pangilinan J."/>
            <person name="Riley R."/>
            <person name="Labutti K."/>
            <person name="Andreopoulos B."/>
            <person name="Lipzen A."/>
            <person name="Chen C."/>
            <person name="Yanf M."/>
            <person name="Daum C."/>
            <person name="Ng V."/>
            <person name="Clum A."/>
            <person name="Steindorff A."/>
            <person name="Ohm R."/>
            <person name="Martin F."/>
            <person name="Silar P."/>
            <person name="Natvig D."/>
            <person name="Lalanne C."/>
            <person name="Gautier V."/>
            <person name="Ament-Velasquez S.L."/>
            <person name="Kruys A."/>
            <person name="Hutchinson M.I."/>
            <person name="Powell A.J."/>
            <person name="Barry K."/>
            <person name="Miller A.N."/>
            <person name="Grigoriev I.V."/>
            <person name="Debuchy R."/>
            <person name="Gladieux P."/>
            <person name="Thoren M.H."/>
            <person name="Johannesson H."/>
        </authorList>
    </citation>
    <scope>NUCLEOTIDE SEQUENCE</scope>
    <source>
        <strain evidence="3">CBS 118394</strain>
    </source>
</reference>
<proteinExistence type="predicted"/>
<feature type="region of interest" description="Disordered" evidence="1">
    <location>
        <begin position="1"/>
        <end position="22"/>
    </location>
</feature>
<evidence type="ECO:0000313" key="4">
    <source>
        <dbReference type="Proteomes" id="UP001283341"/>
    </source>
</evidence>
<feature type="compositionally biased region" description="Polar residues" evidence="1">
    <location>
        <begin position="504"/>
        <end position="519"/>
    </location>
</feature>
<evidence type="ECO:0000256" key="2">
    <source>
        <dbReference type="SAM" id="Phobius"/>
    </source>
</evidence>
<feature type="region of interest" description="Disordered" evidence="1">
    <location>
        <begin position="569"/>
        <end position="597"/>
    </location>
</feature>
<evidence type="ECO:0000256" key="1">
    <source>
        <dbReference type="SAM" id="MobiDB-lite"/>
    </source>
</evidence>
<keyword evidence="2" id="KW-0812">Transmembrane</keyword>